<dbReference type="Gene3D" id="3.40.50.300">
    <property type="entry name" value="P-loop containing nucleotide triphosphate hydrolases"/>
    <property type="match status" value="1"/>
</dbReference>
<feature type="domain" description="ABC transporter" evidence="12">
    <location>
        <begin position="35"/>
        <end position="270"/>
    </location>
</feature>
<evidence type="ECO:0000259" key="12">
    <source>
        <dbReference type="PROSITE" id="PS50893"/>
    </source>
</evidence>
<keyword evidence="3" id="KW-0812">Transmembrane</keyword>
<keyword evidence="6" id="KW-1133">Transmembrane helix</keyword>
<name>Q4SEF1_TETNG</name>
<dbReference type="SUPFAM" id="SSF52540">
    <property type="entry name" value="P-loop containing nucleoside triphosphate hydrolases"/>
    <property type="match status" value="1"/>
</dbReference>
<dbReference type="KEGG" id="tng:GSTEN00019588G001"/>
<reference evidence="13" key="2">
    <citation type="submission" date="2004-02" db="EMBL/GenBank/DDBJ databases">
        <authorList>
            <consortium name="Genoscope"/>
            <consortium name="Whitehead Institute Centre for Genome Research"/>
        </authorList>
    </citation>
    <scope>NUCLEOTIDE SEQUENCE</scope>
</reference>
<proteinExistence type="predicted"/>
<dbReference type="InterPro" id="IPR003593">
    <property type="entry name" value="AAA+_ATPase"/>
</dbReference>
<dbReference type="InterPro" id="IPR050173">
    <property type="entry name" value="ABC_transporter_C-like"/>
</dbReference>
<dbReference type="EMBL" id="CAAE01014622">
    <property type="protein sequence ID" value="CAG00981.1"/>
    <property type="molecule type" value="Genomic_DNA"/>
</dbReference>
<dbReference type="AlphaFoldDB" id="Q4SEF1"/>
<dbReference type="PANTHER" id="PTHR24223">
    <property type="entry name" value="ATP-BINDING CASSETTE SUB-FAMILY C"/>
    <property type="match status" value="1"/>
</dbReference>
<protein>
    <submittedName>
        <fullName evidence="13">(spotted green pufferfish) hypothetical protein</fullName>
    </submittedName>
</protein>
<reference evidence="13" key="1">
    <citation type="journal article" date="2004" name="Nature">
        <title>Genome duplication in the teleost fish Tetraodon nigroviridis reveals the early vertebrate proto-karyotype.</title>
        <authorList>
            <person name="Jaillon O."/>
            <person name="Aury J.-M."/>
            <person name="Brunet F."/>
            <person name="Petit J.-L."/>
            <person name="Stange-Thomann N."/>
            <person name="Mauceli E."/>
            <person name="Bouneau L."/>
            <person name="Fischer C."/>
            <person name="Ozouf-Costaz C."/>
            <person name="Bernot A."/>
            <person name="Nicaud S."/>
            <person name="Jaffe D."/>
            <person name="Fisher S."/>
            <person name="Lutfalla G."/>
            <person name="Dossat C."/>
            <person name="Segurens B."/>
            <person name="Dasilva C."/>
            <person name="Salanoubat M."/>
            <person name="Levy M."/>
            <person name="Boudet N."/>
            <person name="Castellano S."/>
            <person name="Anthouard V."/>
            <person name="Jubin C."/>
            <person name="Castelli V."/>
            <person name="Katinka M."/>
            <person name="Vacherie B."/>
            <person name="Biemont C."/>
            <person name="Skalli Z."/>
            <person name="Cattolico L."/>
            <person name="Poulain J."/>
            <person name="De Berardinis V."/>
            <person name="Cruaud C."/>
            <person name="Duprat S."/>
            <person name="Brottier P."/>
            <person name="Coutanceau J.-P."/>
            <person name="Gouzy J."/>
            <person name="Parra G."/>
            <person name="Lardier G."/>
            <person name="Chapple C."/>
            <person name="McKernan K.J."/>
            <person name="McEwan P."/>
            <person name="Bosak S."/>
            <person name="Kellis M."/>
            <person name="Volff J.-N."/>
            <person name="Guigo R."/>
            <person name="Zody M.C."/>
            <person name="Mesirov J."/>
            <person name="Lindblad-Toh K."/>
            <person name="Birren B."/>
            <person name="Nusbaum C."/>
            <person name="Kahn D."/>
            <person name="Robinson-Rechavi M."/>
            <person name="Laudet V."/>
            <person name="Schachter V."/>
            <person name="Quetier F."/>
            <person name="Saurin W."/>
            <person name="Scarpelli C."/>
            <person name="Wincker P."/>
            <person name="Lander E.S."/>
            <person name="Weissenbach J."/>
            <person name="Roest Crollius H."/>
        </authorList>
    </citation>
    <scope>NUCLEOTIDE SEQUENCE [LARGE SCALE GENOMIC DNA]</scope>
</reference>
<evidence type="ECO:0000256" key="1">
    <source>
        <dbReference type="ARBA" id="ARBA00004141"/>
    </source>
</evidence>
<dbReference type="GO" id="GO:0016323">
    <property type="term" value="C:basolateral plasma membrane"/>
    <property type="evidence" value="ECO:0007669"/>
    <property type="project" value="UniProtKB-ARBA"/>
</dbReference>
<evidence type="ECO:0000256" key="8">
    <source>
        <dbReference type="ARBA" id="ARBA00034018"/>
    </source>
</evidence>
<evidence type="ECO:0000256" key="2">
    <source>
        <dbReference type="ARBA" id="ARBA00022448"/>
    </source>
</evidence>
<keyword evidence="4" id="KW-0547">Nucleotide-binding</keyword>
<dbReference type="InterPro" id="IPR027417">
    <property type="entry name" value="P-loop_NTPase"/>
</dbReference>
<accession>Q4SEF1</accession>
<dbReference type="PROSITE" id="PS50893">
    <property type="entry name" value="ABC_TRANSPORTER_2"/>
    <property type="match status" value="1"/>
</dbReference>
<evidence type="ECO:0000256" key="11">
    <source>
        <dbReference type="ARBA" id="ARBA00048007"/>
    </source>
</evidence>
<dbReference type="InterPro" id="IPR017871">
    <property type="entry name" value="ABC_transporter-like_CS"/>
</dbReference>
<keyword evidence="5" id="KW-0067">ATP-binding</keyword>
<evidence type="ECO:0000256" key="5">
    <source>
        <dbReference type="ARBA" id="ARBA00022840"/>
    </source>
</evidence>
<comment type="caution">
    <text evidence="13">The sequence shown here is derived from an EMBL/GenBank/DDBJ whole genome shotgun (WGS) entry which is preliminary data.</text>
</comment>
<evidence type="ECO:0000313" key="13">
    <source>
        <dbReference type="EMBL" id="CAG00981.1"/>
    </source>
</evidence>
<dbReference type="OrthoDB" id="6500128at2759"/>
<evidence type="ECO:0000256" key="6">
    <source>
        <dbReference type="ARBA" id="ARBA00022989"/>
    </source>
</evidence>
<dbReference type="InterPro" id="IPR003439">
    <property type="entry name" value="ABC_transporter-like_ATP-bd"/>
</dbReference>
<keyword evidence="2" id="KW-0813">Transport</keyword>
<gene>
    <name evidence="13" type="ORF">GSTENG00019588001</name>
</gene>
<evidence type="ECO:0000256" key="9">
    <source>
        <dbReference type="ARBA" id="ARBA00047523"/>
    </source>
</evidence>
<keyword evidence="7" id="KW-0472">Membrane</keyword>
<comment type="catalytic activity">
    <reaction evidence="10">
        <text>17beta-estradiol 17-O-(beta-D-glucuronate)(in) + ATP + H2O = 17beta-estradiol 17-O-(beta-D-glucuronate)(out) + ADP + phosphate + H(+)</text>
        <dbReference type="Rhea" id="RHEA:60128"/>
        <dbReference type="ChEBI" id="CHEBI:15377"/>
        <dbReference type="ChEBI" id="CHEBI:15378"/>
        <dbReference type="ChEBI" id="CHEBI:30616"/>
        <dbReference type="ChEBI" id="CHEBI:43474"/>
        <dbReference type="ChEBI" id="CHEBI:82961"/>
        <dbReference type="ChEBI" id="CHEBI:456216"/>
    </reaction>
    <physiologicalReaction direction="left-to-right" evidence="10">
        <dbReference type="Rhea" id="RHEA:60129"/>
    </physiologicalReaction>
</comment>
<dbReference type="GO" id="GO:0008559">
    <property type="term" value="F:ABC-type xenobiotic transporter activity"/>
    <property type="evidence" value="ECO:0007669"/>
    <property type="project" value="UniProtKB-EC"/>
</dbReference>
<dbReference type="CDD" id="cd03244">
    <property type="entry name" value="ABCC_MRP_domain2"/>
    <property type="match status" value="1"/>
</dbReference>
<feature type="non-terminal residue" evidence="13">
    <location>
        <position position="292"/>
    </location>
</feature>
<evidence type="ECO:0000256" key="4">
    <source>
        <dbReference type="ARBA" id="ARBA00022741"/>
    </source>
</evidence>
<organism evidence="13">
    <name type="scientific">Tetraodon nigroviridis</name>
    <name type="common">Spotted green pufferfish</name>
    <name type="synonym">Chelonodon nigroviridis</name>
    <dbReference type="NCBI Taxonomy" id="99883"/>
    <lineage>
        <taxon>Eukaryota</taxon>
        <taxon>Metazoa</taxon>
        <taxon>Chordata</taxon>
        <taxon>Craniata</taxon>
        <taxon>Vertebrata</taxon>
        <taxon>Euteleostomi</taxon>
        <taxon>Actinopterygii</taxon>
        <taxon>Neopterygii</taxon>
        <taxon>Teleostei</taxon>
        <taxon>Neoteleostei</taxon>
        <taxon>Acanthomorphata</taxon>
        <taxon>Eupercaria</taxon>
        <taxon>Tetraodontiformes</taxon>
        <taxon>Tetradontoidea</taxon>
        <taxon>Tetraodontidae</taxon>
        <taxon>Tetraodon</taxon>
    </lineage>
</organism>
<dbReference type="SMART" id="SM00382">
    <property type="entry name" value="AAA"/>
    <property type="match status" value="1"/>
</dbReference>
<dbReference type="PANTHER" id="PTHR24223:SF357">
    <property type="entry name" value="ATP-BINDING CASSETTE SUB-FAMILY C MEMBER 4"/>
    <property type="match status" value="1"/>
</dbReference>
<dbReference type="GO" id="GO:0015431">
    <property type="term" value="F:ABC-type glutathione S-conjugate transporter activity"/>
    <property type="evidence" value="ECO:0007669"/>
    <property type="project" value="UniProtKB-EC"/>
</dbReference>
<dbReference type="Pfam" id="PF00005">
    <property type="entry name" value="ABC_tran"/>
    <property type="match status" value="1"/>
</dbReference>
<dbReference type="PROSITE" id="PS00211">
    <property type="entry name" value="ABC_TRANSPORTER_1"/>
    <property type="match status" value="1"/>
</dbReference>
<comment type="subcellular location">
    <subcellularLocation>
        <location evidence="1">Membrane</location>
        <topology evidence="1">Multi-pass membrane protein</topology>
    </subcellularLocation>
</comment>
<comment type="catalytic activity">
    <reaction evidence="9">
        <text>leukotriene C4(in) + ATP + H2O = leukotriene C4(out) + ADP + phosphate + H(+)</text>
        <dbReference type="Rhea" id="RHEA:38963"/>
        <dbReference type="ChEBI" id="CHEBI:15377"/>
        <dbReference type="ChEBI" id="CHEBI:15378"/>
        <dbReference type="ChEBI" id="CHEBI:30616"/>
        <dbReference type="ChEBI" id="CHEBI:43474"/>
        <dbReference type="ChEBI" id="CHEBI:57973"/>
        <dbReference type="ChEBI" id="CHEBI:456216"/>
    </reaction>
    <physiologicalReaction direction="left-to-right" evidence="9">
        <dbReference type="Rhea" id="RHEA:38964"/>
    </physiologicalReaction>
</comment>
<dbReference type="FunFam" id="3.40.50.300:FF:000163">
    <property type="entry name" value="Multidrug resistance-associated protein member 4"/>
    <property type="match status" value="1"/>
</dbReference>
<comment type="catalytic activity">
    <reaction evidence="8">
        <text>ATP + H2O + xenobioticSide 1 = ADP + phosphate + xenobioticSide 2.</text>
        <dbReference type="EC" id="7.6.2.2"/>
    </reaction>
</comment>
<sequence length="292" mass="32364">MTSVERVLEYTELKSEAPWKSQQEPPSDWPSQGQVTFSHVNLSYGPNGPLVLKDISFSFQPGEKVGVVGRTGAGKSSLVSALFRLAEPEGGIYIDGVQTSKIGLHELRQKMSIIPQDPVLFTDTVRKNLDPFDKHTDEDLWTVLEEASVQLKSVVEDLPGKLETVLAESGSNFSVGQRQLVCLARAILRKNRILIIDEATANVDPRTDELIQKTIRDKFRECTVLTIAHRLNTIIDSDRILVLDGGSIQELDHPLTLLQNDNSALKKMVQQLGPAEAAAVLHAAKQVRERRL</sequence>
<evidence type="ECO:0000256" key="3">
    <source>
        <dbReference type="ARBA" id="ARBA00022692"/>
    </source>
</evidence>
<dbReference type="GO" id="GO:0005524">
    <property type="term" value="F:ATP binding"/>
    <property type="evidence" value="ECO:0007669"/>
    <property type="project" value="UniProtKB-KW"/>
</dbReference>
<dbReference type="GO" id="GO:0016887">
    <property type="term" value="F:ATP hydrolysis activity"/>
    <property type="evidence" value="ECO:0007669"/>
    <property type="project" value="InterPro"/>
</dbReference>
<evidence type="ECO:0000256" key="10">
    <source>
        <dbReference type="ARBA" id="ARBA00047576"/>
    </source>
</evidence>
<comment type="catalytic activity">
    <reaction evidence="11">
        <text>an S-substituted glutathione(in) + ATP + H2O = an S-substituted glutathione(out) + ADP + phosphate + H(+)</text>
        <dbReference type="Rhea" id="RHEA:19121"/>
        <dbReference type="ChEBI" id="CHEBI:15377"/>
        <dbReference type="ChEBI" id="CHEBI:15378"/>
        <dbReference type="ChEBI" id="CHEBI:30616"/>
        <dbReference type="ChEBI" id="CHEBI:43474"/>
        <dbReference type="ChEBI" id="CHEBI:90779"/>
        <dbReference type="ChEBI" id="CHEBI:456216"/>
        <dbReference type="EC" id="7.6.2.3"/>
    </reaction>
    <physiologicalReaction direction="left-to-right" evidence="11">
        <dbReference type="Rhea" id="RHEA:19122"/>
    </physiologicalReaction>
</comment>
<evidence type="ECO:0000256" key="7">
    <source>
        <dbReference type="ARBA" id="ARBA00023136"/>
    </source>
</evidence>